<evidence type="ECO:0000259" key="1">
    <source>
        <dbReference type="Pfam" id="PF04149"/>
    </source>
</evidence>
<sequence length="69" mass="7223">MNALNWSTAKWRKSLHSGDTGGQCVEAAAVPPAIAVRDSKDPQGAKLVLGSSAWRALVVEIKGGQHDLA</sequence>
<evidence type="ECO:0000313" key="2">
    <source>
        <dbReference type="EMBL" id="MFD0850787.1"/>
    </source>
</evidence>
<dbReference type="Pfam" id="PF04149">
    <property type="entry name" value="DUF397"/>
    <property type="match status" value="1"/>
</dbReference>
<comment type="caution">
    <text evidence="2">The sequence shown here is derived from an EMBL/GenBank/DDBJ whole genome shotgun (WGS) entry which is preliminary data.</text>
</comment>
<organism evidence="2 3">
    <name type="scientific">Actinomadura adrarensis</name>
    <dbReference type="NCBI Taxonomy" id="1819600"/>
    <lineage>
        <taxon>Bacteria</taxon>
        <taxon>Bacillati</taxon>
        <taxon>Actinomycetota</taxon>
        <taxon>Actinomycetes</taxon>
        <taxon>Streptosporangiales</taxon>
        <taxon>Thermomonosporaceae</taxon>
        <taxon>Actinomadura</taxon>
    </lineage>
</organism>
<dbReference type="InterPro" id="IPR007278">
    <property type="entry name" value="DUF397"/>
</dbReference>
<name>A0ABW3CB74_9ACTN</name>
<evidence type="ECO:0000313" key="3">
    <source>
        <dbReference type="Proteomes" id="UP001597083"/>
    </source>
</evidence>
<protein>
    <submittedName>
        <fullName evidence="2">DUF397 domain-containing protein</fullName>
    </submittedName>
</protein>
<reference evidence="3" key="1">
    <citation type="journal article" date="2019" name="Int. J. Syst. Evol. Microbiol.">
        <title>The Global Catalogue of Microorganisms (GCM) 10K type strain sequencing project: providing services to taxonomists for standard genome sequencing and annotation.</title>
        <authorList>
            <consortium name="The Broad Institute Genomics Platform"/>
            <consortium name="The Broad Institute Genome Sequencing Center for Infectious Disease"/>
            <person name="Wu L."/>
            <person name="Ma J."/>
        </authorList>
    </citation>
    <scope>NUCLEOTIDE SEQUENCE [LARGE SCALE GENOMIC DNA]</scope>
    <source>
        <strain evidence="3">JCM 31696</strain>
    </source>
</reference>
<dbReference type="Proteomes" id="UP001597083">
    <property type="component" value="Unassembled WGS sequence"/>
</dbReference>
<feature type="domain" description="DUF397" evidence="1">
    <location>
        <begin position="9"/>
        <end position="62"/>
    </location>
</feature>
<accession>A0ABW3CB74</accession>
<dbReference type="EMBL" id="JBHTIR010000119">
    <property type="protein sequence ID" value="MFD0850787.1"/>
    <property type="molecule type" value="Genomic_DNA"/>
</dbReference>
<gene>
    <name evidence="2" type="ORF">ACFQ07_00920</name>
</gene>
<proteinExistence type="predicted"/>
<keyword evidence="3" id="KW-1185">Reference proteome</keyword>